<dbReference type="Pfam" id="PF00639">
    <property type="entry name" value="Rotamase"/>
    <property type="match status" value="2"/>
</dbReference>
<dbReference type="EMBL" id="AATS01000020">
    <property type="protein sequence ID" value="EAU53606.1"/>
    <property type="molecule type" value="Genomic_DNA"/>
</dbReference>
<evidence type="ECO:0000313" key="9">
    <source>
        <dbReference type="EMBL" id="EAU53606.1"/>
    </source>
</evidence>
<feature type="chain" id="PRO_5009018822" description="Chaperone SurA" evidence="7">
    <location>
        <begin position="20"/>
        <end position="570"/>
    </location>
</feature>
<dbReference type="GO" id="GO:0006457">
    <property type="term" value="P:protein folding"/>
    <property type="evidence" value="ECO:0007669"/>
    <property type="project" value="UniProtKB-UniRule"/>
</dbReference>
<gene>
    <name evidence="7" type="primary">surA</name>
    <name evidence="9" type="ORF">SPV1_13442</name>
</gene>
<evidence type="ECO:0000256" key="5">
    <source>
        <dbReference type="ARBA" id="ARBA00023186"/>
    </source>
</evidence>
<organism evidence="9 10">
    <name type="scientific">Mariprofundus ferrooxydans PV-1</name>
    <dbReference type="NCBI Taxonomy" id="314345"/>
    <lineage>
        <taxon>Bacteria</taxon>
        <taxon>Pseudomonadati</taxon>
        <taxon>Pseudomonadota</taxon>
        <taxon>Candidatius Mariprofundia</taxon>
        <taxon>Mariprofundales</taxon>
        <taxon>Mariprofundaceae</taxon>
        <taxon>Mariprofundus</taxon>
    </lineage>
</organism>
<dbReference type="HAMAP" id="MF_01183">
    <property type="entry name" value="Chaperone_SurA"/>
    <property type="match status" value="1"/>
</dbReference>
<evidence type="ECO:0000256" key="4">
    <source>
        <dbReference type="ARBA" id="ARBA00023110"/>
    </source>
</evidence>
<dbReference type="FunCoup" id="Q0EWH3">
    <property type="interactions" value="179"/>
</dbReference>
<comment type="caution">
    <text evidence="9">The sequence shown here is derived from an EMBL/GenBank/DDBJ whole genome shotgun (WGS) entry which is preliminary data.</text>
</comment>
<evidence type="ECO:0000256" key="3">
    <source>
        <dbReference type="ARBA" id="ARBA00022764"/>
    </source>
</evidence>
<dbReference type="OrthoDB" id="14196at2"/>
<protein>
    <recommendedName>
        <fullName evidence="7">Chaperone SurA</fullName>
    </recommendedName>
    <alternativeName>
        <fullName evidence="7">Peptidyl-prolyl cis-trans isomerase SurA</fullName>
        <shortName evidence="7">PPIase SurA</shortName>
        <ecNumber evidence="7">5.2.1.8</ecNumber>
    </alternativeName>
    <alternativeName>
        <fullName evidence="7">Rotamase SurA</fullName>
    </alternativeName>
</protein>
<dbReference type="eggNOG" id="COG0760">
    <property type="taxonomic scope" value="Bacteria"/>
</dbReference>
<dbReference type="InParanoid" id="Q0EWH3"/>
<dbReference type="GO" id="GO:0003755">
    <property type="term" value="F:peptidyl-prolyl cis-trans isomerase activity"/>
    <property type="evidence" value="ECO:0007669"/>
    <property type="project" value="UniProtKB-UniRule"/>
</dbReference>
<keyword evidence="6 7" id="KW-0413">Isomerase</keyword>
<evidence type="ECO:0000256" key="7">
    <source>
        <dbReference type="HAMAP-Rule" id="MF_01183"/>
    </source>
</evidence>
<dbReference type="HOGENOM" id="CLU_034646_11_0_0"/>
<keyword evidence="5 7" id="KW-0143">Chaperone</keyword>
<feature type="signal peptide" evidence="7">
    <location>
        <begin position="1"/>
        <end position="19"/>
    </location>
</feature>
<dbReference type="InterPro" id="IPR050280">
    <property type="entry name" value="OMP_Chaperone_SurA"/>
</dbReference>
<dbReference type="InterPro" id="IPR056203">
    <property type="entry name" value="Cds6_C"/>
</dbReference>
<evidence type="ECO:0000256" key="6">
    <source>
        <dbReference type="ARBA" id="ARBA00023235"/>
    </source>
</evidence>
<comment type="function">
    <text evidence="7">Chaperone involved in the correct folding and assembly of outer membrane proteins. Recognizes specific patterns of aromatic residues and the orientation of their side chains, which are found more frequently in integral outer membrane proteins. May act in both early periplasmic and late outer membrane-associated steps of protein maturation.</text>
</comment>
<dbReference type="InterPro" id="IPR032710">
    <property type="entry name" value="NTF2-like_dom_sf"/>
</dbReference>
<sequence precursor="true">MHLITLLAGLLLLIAPAQAEEFDSIAAVVNNEAITCSQVDQDAQIMLTQLHQSGSTFIPAASELNQRSLDGLIVKTLQKQEARKLELKVSDEELDDAIKNVAASNNLTPDQLKAAVEQQGMHYDEYRSNLREQILKNKLVNVAVRSKIQVSEEAVQEYYRKYLEHPKPRREVKLAQLFLSLPSEPTPEQLAVTRQKIRNIHQQLLAGKDFAQMVAIYSESPDRQQQGVMGWFMQGGVAQRFASALEMPVGQISDPIRSPSGFHILKVLAERWKDPQNTGVSYDEVHARHILLKVPSYADAATKAKIRQRAEAISHDLQGASDAQFAVRAKEDSQGPSAERGGDLGWFKKGAMVPAFEKAAFAMKPGETSGPVESPFGFHIIRIVARRHIDPNSLQAHRDQIQQILTNVETQEQLPRWIASLRAEANIDIRKCPSQASAQAIESGDSEAVQETQTDNQLKASLASWKSAWEKQDAKAYFSHYSNHFTVPKSFPDLTTWKAARTKAITGKRYIRITLSNIKITLLDKTHARIEFTQHYQSDQSNSSDLKLFLMEKTDGDWKITREMAAVPAK</sequence>
<dbReference type="EC" id="5.2.1.8" evidence="7"/>
<keyword evidence="10" id="KW-1185">Reference proteome</keyword>
<dbReference type="InterPro" id="IPR000297">
    <property type="entry name" value="PPIase_PpiC"/>
</dbReference>
<dbReference type="Gene3D" id="3.10.50.40">
    <property type="match status" value="2"/>
</dbReference>
<reference evidence="9 10" key="1">
    <citation type="submission" date="2006-09" db="EMBL/GenBank/DDBJ databases">
        <authorList>
            <person name="Emerson D."/>
            <person name="Ferriera S."/>
            <person name="Johnson J."/>
            <person name="Kravitz S."/>
            <person name="Halpern A."/>
            <person name="Remington K."/>
            <person name="Beeson K."/>
            <person name="Tran B."/>
            <person name="Rogers Y.-H."/>
            <person name="Friedman R."/>
            <person name="Venter J.C."/>
        </authorList>
    </citation>
    <scope>NUCLEOTIDE SEQUENCE [LARGE SCALE GENOMIC DNA]</scope>
    <source>
        <strain evidence="9 10">PV-1</strain>
    </source>
</reference>
<dbReference type="PROSITE" id="PS50198">
    <property type="entry name" value="PPIC_PPIASE_2"/>
    <property type="match status" value="2"/>
</dbReference>
<dbReference type="InterPro" id="IPR015391">
    <property type="entry name" value="SurA_N"/>
</dbReference>
<dbReference type="GO" id="GO:0050821">
    <property type="term" value="P:protein stabilization"/>
    <property type="evidence" value="ECO:0007669"/>
    <property type="project" value="InterPro"/>
</dbReference>
<dbReference type="PANTHER" id="PTHR47637:SF1">
    <property type="entry name" value="CHAPERONE SURA"/>
    <property type="match status" value="1"/>
</dbReference>
<dbReference type="SUPFAM" id="SSF54427">
    <property type="entry name" value="NTF2-like"/>
    <property type="match status" value="1"/>
</dbReference>
<dbReference type="InterPro" id="IPR046357">
    <property type="entry name" value="PPIase_dom_sf"/>
</dbReference>
<comment type="catalytic activity">
    <reaction evidence="7">
        <text>[protein]-peptidylproline (omega=180) = [protein]-peptidylproline (omega=0)</text>
        <dbReference type="Rhea" id="RHEA:16237"/>
        <dbReference type="Rhea" id="RHEA-COMP:10747"/>
        <dbReference type="Rhea" id="RHEA-COMP:10748"/>
        <dbReference type="ChEBI" id="CHEBI:83833"/>
        <dbReference type="ChEBI" id="CHEBI:83834"/>
        <dbReference type="EC" id="5.2.1.8"/>
    </reaction>
</comment>
<dbReference type="GO" id="GO:0030288">
    <property type="term" value="C:outer membrane-bounded periplasmic space"/>
    <property type="evidence" value="ECO:0007669"/>
    <property type="project" value="InterPro"/>
</dbReference>
<dbReference type="Pfam" id="PF09312">
    <property type="entry name" value="SurA_N"/>
    <property type="match status" value="1"/>
</dbReference>
<dbReference type="GO" id="GO:0043165">
    <property type="term" value="P:Gram-negative-bacterium-type cell outer membrane assembly"/>
    <property type="evidence" value="ECO:0007669"/>
    <property type="project" value="InterPro"/>
</dbReference>
<comment type="domain">
    <text evidence="7">The PPIase activity resides only in the second parvulin domain. The N-terminal region and the C-terminal tail are necessary and sufficient for the chaperone activity of SurA. The PPIase activity is dispensable for SurA to function as a chaperone. The N-terminal region and the C-terminal tail are also required for porin recognition.</text>
</comment>
<dbReference type="GO" id="GO:0051082">
    <property type="term" value="F:unfolded protein binding"/>
    <property type="evidence" value="ECO:0007669"/>
    <property type="project" value="UniProtKB-UniRule"/>
</dbReference>
<keyword evidence="4 7" id="KW-0697">Rotamase</keyword>
<dbReference type="InterPro" id="IPR023034">
    <property type="entry name" value="PPIase_SurA"/>
</dbReference>
<evidence type="ECO:0000259" key="8">
    <source>
        <dbReference type="PROSITE" id="PS50198"/>
    </source>
</evidence>
<keyword evidence="3 7" id="KW-0574">Periplasm</keyword>
<dbReference type="InterPro" id="IPR027304">
    <property type="entry name" value="Trigger_fact/SurA_dom_sf"/>
</dbReference>
<evidence type="ECO:0000313" key="10">
    <source>
        <dbReference type="Proteomes" id="UP000005297"/>
    </source>
</evidence>
<name>Q0EWH3_9PROT</name>
<dbReference type="Pfam" id="PF24125">
    <property type="entry name" value="Cds6_C"/>
    <property type="match status" value="1"/>
</dbReference>
<dbReference type="RefSeq" id="WP_009850201.1">
    <property type="nucleotide sequence ID" value="NZ_DS022294.1"/>
</dbReference>
<proteinExistence type="inferred from homology"/>
<keyword evidence="1 7" id="KW-0732">Signal</keyword>
<dbReference type="STRING" id="314344.AL013_09565"/>
<dbReference type="eggNOG" id="COG4319">
    <property type="taxonomic scope" value="Bacteria"/>
</dbReference>
<evidence type="ECO:0000256" key="1">
    <source>
        <dbReference type="ARBA" id="ARBA00022729"/>
    </source>
</evidence>
<accession>Q0EWH3</accession>
<dbReference type="PANTHER" id="PTHR47637">
    <property type="entry name" value="CHAPERONE SURA"/>
    <property type="match status" value="1"/>
</dbReference>
<dbReference type="GO" id="GO:0042277">
    <property type="term" value="F:peptide binding"/>
    <property type="evidence" value="ECO:0007669"/>
    <property type="project" value="InterPro"/>
</dbReference>
<dbReference type="SUPFAM" id="SSF109998">
    <property type="entry name" value="Triger factor/SurA peptide-binding domain-like"/>
    <property type="match status" value="1"/>
</dbReference>
<dbReference type="SUPFAM" id="SSF54534">
    <property type="entry name" value="FKBP-like"/>
    <property type="match status" value="2"/>
</dbReference>
<feature type="domain" description="PpiC" evidence="8">
    <location>
        <begin position="282"/>
        <end position="385"/>
    </location>
</feature>
<feature type="domain" description="PpiC" evidence="8">
    <location>
        <begin position="169"/>
        <end position="269"/>
    </location>
</feature>
<dbReference type="AlphaFoldDB" id="Q0EWH3"/>
<comment type="subcellular location">
    <subcellularLocation>
        <location evidence="7">Periplasm</location>
    </subcellularLocation>
    <text evidence="7">Is capable of associating with the outer membrane.</text>
</comment>
<keyword evidence="2 7" id="KW-0677">Repeat</keyword>
<dbReference type="Gene3D" id="3.10.450.50">
    <property type="match status" value="1"/>
</dbReference>
<dbReference type="Proteomes" id="UP000005297">
    <property type="component" value="Unassembled WGS sequence"/>
</dbReference>
<dbReference type="Gene3D" id="1.10.4030.10">
    <property type="entry name" value="Porin chaperone SurA, peptide-binding domain"/>
    <property type="match status" value="1"/>
</dbReference>
<evidence type="ECO:0000256" key="2">
    <source>
        <dbReference type="ARBA" id="ARBA00022737"/>
    </source>
</evidence>